<dbReference type="EMBL" id="GL449632">
    <property type="protein sequence ID" value="EFN82443.1"/>
    <property type="molecule type" value="Genomic_DNA"/>
</dbReference>
<dbReference type="AlphaFoldDB" id="E2BPD6"/>
<feature type="non-terminal residue" evidence="1">
    <location>
        <position position="1"/>
    </location>
</feature>
<reference evidence="1 2" key="1">
    <citation type="journal article" date="2010" name="Science">
        <title>Genomic comparison of the ants Camponotus floridanus and Harpegnathos saltator.</title>
        <authorList>
            <person name="Bonasio R."/>
            <person name="Zhang G."/>
            <person name="Ye C."/>
            <person name="Mutti N.S."/>
            <person name="Fang X."/>
            <person name="Qin N."/>
            <person name="Donahue G."/>
            <person name="Yang P."/>
            <person name="Li Q."/>
            <person name="Li C."/>
            <person name="Zhang P."/>
            <person name="Huang Z."/>
            <person name="Berger S.L."/>
            <person name="Reinberg D."/>
            <person name="Wang J."/>
            <person name="Liebig J."/>
        </authorList>
    </citation>
    <scope>NUCLEOTIDE SEQUENCE [LARGE SCALE GENOMIC DNA]</scope>
    <source>
        <strain evidence="1 2">R22 G/1</strain>
    </source>
</reference>
<proteinExistence type="predicted"/>
<dbReference type="Proteomes" id="UP000008237">
    <property type="component" value="Unassembled WGS sequence"/>
</dbReference>
<sequence>LRLFMLTFENSESIDKIYNIKTIAFQVVKIEAIRRNSNKIAECKNCQGYNHVRSGCHRRTRCVKCAREYLSESCSKPKDFKPICADCGEAHTANYRGCFIARELQQRRNQITNGRKKINIKT</sequence>
<evidence type="ECO:0000313" key="1">
    <source>
        <dbReference type="EMBL" id="EFN82443.1"/>
    </source>
</evidence>
<name>E2BPD6_HARSA</name>
<dbReference type="OMA" id="KCAREYL"/>
<organism evidence="2">
    <name type="scientific">Harpegnathos saltator</name>
    <name type="common">Jerdon's jumping ant</name>
    <dbReference type="NCBI Taxonomy" id="610380"/>
    <lineage>
        <taxon>Eukaryota</taxon>
        <taxon>Metazoa</taxon>
        <taxon>Ecdysozoa</taxon>
        <taxon>Arthropoda</taxon>
        <taxon>Hexapoda</taxon>
        <taxon>Insecta</taxon>
        <taxon>Pterygota</taxon>
        <taxon>Neoptera</taxon>
        <taxon>Endopterygota</taxon>
        <taxon>Hymenoptera</taxon>
        <taxon>Apocrita</taxon>
        <taxon>Aculeata</taxon>
        <taxon>Formicoidea</taxon>
        <taxon>Formicidae</taxon>
        <taxon>Ponerinae</taxon>
        <taxon>Ponerini</taxon>
        <taxon>Harpegnathos</taxon>
    </lineage>
</organism>
<dbReference type="InParanoid" id="E2BPD6"/>
<protein>
    <submittedName>
        <fullName evidence="1">Nucleic-acid-binding protein from transposon X-element</fullName>
    </submittedName>
</protein>
<accession>E2BPD6</accession>
<evidence type="ECO:0000313" key="2">
    <source>
        <dbReference type="Proteomes" id="UP000008237"/>
    </source>
</evidence>
<feature type="non-terminal residue" evidence="1">
    <location>
        <position position="122"/>
    </location>
</feature>
<gene>
    <name evidence="1" type="ORF">EAI_03117</name>
</gene>
<keyword evidence="2" id="KW-1185">Reference proteome</keyword>